<dbReference type="SUPFAM" id="SSF49899">
    <property type="entry name" value="Concanavalin A-like lectins/glucanases"/>
    <property type="match status" value="2"/>
</dbReference>
<organism evidence="4 5">
    <name type="scientific">Tenacibaculum vairaonense</name>
    <dbReference type="NCBI Taxonomy" id="3137860"/>
    <lineage>
        <taxon>Bacteria</taxon>
        <taxon>Pseudomonadati</taxon>
        <taxon>Bacteroidota</taxon>
        <taxon>Flavobacteriia</taxon>
        <taxon>Flavobacteriales</taxon>
        <taxon>Flavobacteriaceae</taxon>
        <taxon>Tenacibaculum</taxon>
    </lineage>
</organism>
<protein>
    <recommendedName>
        <fullName evidence="3">MAM domain-containing protein</fullName>
    </recommendedName>
</protein>
<dbReference type="InterPro" id="IPR026444">
    <property type="entry name" value="Secre_tail"/>
</dbReference>
<dbReference type="Pfam" id="PF18962">
    <property type="entry name" value="Por_Secre_tail"/>
    <property type="match status" value="1"/>
</dbReference>
<comment type="caution">
    <text evidence="4">The sequence shown here is derived from an EMBL/GenBank/DDBJ whole genome shotgun (WGS) entry which is preliminary data.</text>
</comment>
<feature type="domain" description="MAM" evidence="3">
    <location>
        <begin position="240"/>
        <end position="426"/>
    </location>
</feature>
<reference evidence="4 5" key="1">
    <citation type="submission" date="2024-05" db="EMBL/GenBank/DDBJ databases">
        <authorList>
            <person name="Duchaud E."/>
        </authorList>
    </citation>
    <scope>NUCLEOTIDE SEQUENCE [LARGE SCALE GENOMIC DNA]</scope>
    <source>
        <strain evidence="4">Ena-SAMPLE-TAB-13-05-2024-13:56:06:370-140305</strain>
    </source>
</reference>
<evidence type="ECO:0000259" key="3">
    <source>
        <dbReference type="PROSITE" id="PS50060"/>
    </source>
</evidence>
<dbReference type="InterPro" id="IPR051560">
    <property type="entry name" value="MAM_domain-containing"/>
</dbReference>
<keyword evidence="5" id="KW-1185">Reference proteome</keyword>
<sequence>MRFFLLLSLLFTSQAGFSVSKGHKNHGIIITPSKKNESTPLNKNQQKSKSSILLLKNKKQDKSTCLEEIISFPYTESFETGLGQWKNATVSDDINFTRNSGVTPSNGTGPNIASKGSYYVYVEASGQEKGYPNKIAILNSPCLNFSTLMAPYLSFQYHMYGDSIGELIVDIKKSNETLWRPLYTKSGKSGNAWQTAIVNLKAYAAEESVQLRFKIITAKSWQGDIAIDEVTIAEGNSNPNNCSEEISSFPHVESFEEGLGKWKDVTTGDDLNFTRNSGETPTNGTGPSKASDGNYYVYVEASGKGKGYPNKKAILNSPCLNLSTLTKPQLTFRCQAGGSNAAGELAVEARIGNTEEWISLYTKKGWLGNAWVAENIDLEKYAGEVNIQLRFVVITGNKENSWKGDIAIDAIRIANKEGNYQPSCKAINFNNFIITPFYNSDESGEYSIKNDGASLLLVNDTWKYIPLNYEVKQNTVLEFEFSSTSEGYFQGIGFIRGNTTRYAKQYFKIYGTNDFTFFGNHSFDNYETGTKKYKIPVGNFYTGTMDRLLFINSRHLEPISANSTFSNVKIYEGFCGSSVIAVNDFDTRVDVLGTQDEDIFTSIQLAPNPVKKGYKLNIIGLNNSMSGASYKVINMLGQVLEQGKLTKKTINVDKLNPGVYILNIENEITKTNKQFVIE</sequence>
<evidence type="ECO:0000256" key="1">
    <source>
        <dbReference type="ARBA" id="ARBA00022729"/>
    </source>
</evidence>
<dbReference type="NCBIfam" id="TIGR04183">
    <property type="entry name" value="Por_Secre_tail"/>
    <property type="match status" value="1"/>
</dbReference>
<dbReference type="Pfam" id="PF00629">
    <property type="entry name" value="MAM"/>
    <property type="match status" value="2"/>
</dbReference>
<dbReference type="PANTHER" id="PTHR23282:SF101">
    <property type="entry name" value="MAM DOMAIN-CONTAINING PROTEIN"/>
    <property type="match status" value="1"/>
</dbReference>
<evidence type="ECO:0000313" key="4">
    <source>
        <dbReference type="EMBL" id="CAL2105088.1"/>
    </source>
</evidence>
<dbReference type="EMBL" id="CAXJRC010000003">
    <property type="protein sequence ID" value="CAL2105088.1"/>
    <property type="molecule type" value="Genomic_DNA"/>
</dbReference>
<dbReference type="Gene3D" id="2.60.120.200">
    <property type="match status" value="2"/>
</dbReference>
<dbReference type="PANTHER" id="PTHR23282">
    <property type="entry name" value="APICAL ENDOSOMAL GLYCOPROTEIN PRECURSOR"/>
    <property type="match status" value="1"/>
</dbReference>
<dbReference type="CDD" id="cd06263">
    <property type="entry name" value="MAM"/>
    <property type="match status" value="1"/>
</dbReference>
<name>A0ABM9PHK4_9FLAO</name>
<proteinExistence type="predicted"/>
<dbReference type="Proteomes" id="UP001497602">
    <property type="component" value="Unassembled WGS sequence"/>
</dbReference>
<feature type="region of interest" description="Disordered" evidence="2">
    <location>
        <begin position="270"/>
        <end position="289"/>
    </location>
</feature>
<dbReference type="SMART" id="SM00137">
    <property type="entry name" value="MAM"/>
    <property type="match status" value="1"/>
</dbReference>
<evidence type="ECO:0000256" key="2">
    <source>
        <dbReference type="SAM" id="MobiDB-lite"/>
    </source>
</evidence>
<keyword evidence="1" id="KW-0732">Signal</keyword>
<dbReference type="InterPro" id="IPR013320">
    <property type="entry name" value="ConA-like_dom_sf"/>
</dbReference>
<evidence type="ECO:0000313" key="5">
    <source>
        <dbReference type="Proteomes" id="UP001497602"/>
    </source>
</evidence>
<dbReference type="InterPro" id="IPR000998">
    <property type="entry name" value="MAM_dom"/>
</dbReference>
<dbReference type="RefSeq" id="WP_348736882.1">
    <property type="nucleotide sequence ID" value="NZ_CAXJRC010000003.1"/>
</dbReference>
<feature type="domain" description="MAM" evidence="3">
    <location>
        <begin position="74"/>
        <end position="244"/>
    </location>
</feature>
<gene>
    <name evidence="4" type="ORF">T190115A13A_120083</name>
</gene>
<accession>A0ABM9PHK4</accession>
<dbReference type="PROSITE" id="PS50060">
    <property type="entry name" value="MAM_2"/>
    <property type="match status" value="2"/>
</dbReference>
<feature type="compositionally biased region" description="Polar residues" evidence="2">
    <location>
        <begin position="273"/>
        <end position="288"/>
    </location>
</feature>